<proteinExistence type="predicted"/>
<organism evidence="1 2">
    <name type="scientific">Brevibacterium aurantiacum</name>
    <dbReference type="NCBI Taxonomy" id="273384"/>
    <lineage>
        <taxon>Bacteria</taxon>
        <taxon>Bacillati</taxon>
        <taxon>Actinomycetota</taxon>
        <taxon>Actinomycetes</taxon>
        <taxon>Micrococcales</taxon>
        <taxon>Brevibacteriaceae</taxon>
        <taxon>Brevibacterium</taxon>
    </lineage>
</organism>
<dbReference type="EMBL" id="VLTK01000003">
    <property type="protein sequence ID" value="TSI17582.1"/>
    <property type="molecule type" value="Genomic_DNA"/>
</dbReference>
<evidence type="ECO:0000313" key="2">
    <source>
        <dbReference type="Proteomes" id="UP000316406"/>
    </source>
</evidence>
<evidence type="ECO:0000313" key="1">
    <source>
        <dbReference type="EMBL" id="TSI17582.1"/>
    </source>
</evidence>
<gene>
    <name evidence="1" type="ORF">FO013_05035</name>
</gene>
<accession>A0A556CJI1</accession>
<comment type="caution">
    <text evidence="1">The sequence shown here is derived from an EMBL/GenBank/DDBJ whole genome shotgun (WGS) entry which is preliminary data.</text>
</comment>
<name>A0A556CJI1_BREAU</name>
<sequence length="238" mass="26398">MAQPSELIQRFNPHVLHPPETEQAARYAISFVEPLFSLSQRMEIDGQAKDSAVRYPAWALFWYAGCVSAIMRTLPDADPWSTRYPLVTPPLSSQARNSSTPRFGSWRDVVDLTPPVRDDIDTDMDLSFFSDEISDDSAKVLVAGSRGWLTTANVLADAAAPDGEYLFSVGDGALRWAVGRRRQYAGHGDTFPTTAIIQAATNATSIIKGYDEPLEAMDVLVQREKFSNMAYVPIEDEF</sequence>
<dbReference type="AlphaFoldDB" id="A0A556CJI1"/>
<protein>
    <submittedName>
        <fullName evidence="1">Uncharacterized protein</fullName>
    </submittedName>
</protein>
<dbReference type="Proteomes" id="UP000316406">
    <property type="component" value="Unassembled WGS sequence"/>
</dbReference>
<reference evidence="1 2" key="1">
    <citation type="submission" date="2019-07" db="EMBL/GenBank/DDBJ databases">
        <title>Draft genome sequence of Brevibacterium aurantiacum XU54 isolated from Xinjiang China.</title>
        <authorList>
            <person name="Xu X."/>
        </authorList>
    </citation>
    <scope>NUCLEOTIDE SEQUENCE [LARGE SCALE GENOMIC DNA]</scope>
    <source>
        <strain evidence="1 2">XU54</strain>
    </source>
</reference>
<dbReference type="RefSeq" id="WP_143921500.1">
    <property type="nucleotide sequence ID" value="NZ_VLTK01000003.1"/>
</dbReference>
<dbReference type="OrthoDB" id="4861103at2"/>
<keyword evidence="2" id="KW-1185">Reference proteome</keyword>